<keyword evidence="6" id="KW-1185">Reference proteome</keyword>
<keyword evidence="1 2" id="KW-0694">RNA-binding</keyword>
<feature type="compositionally biased region" description="Low complexity" evidence="3">
    <location>
        <begin position="20"/>
        <end position="30"/>
    </location>
</feature>
<comment type="caution">
    <text evidence="5">The sequence shown here is derived from an EMBL/GenBank/DDBJ whole genome shotgun (WGS) entry which is preliminary data.</text>
</comment>
<dbReference type="PANTHER" id="PTHR21245">
    <property type="entry name" value="HETEROGENEOUS NUCLEAR RIBONUCLEOPROTEIN"/>
    <property type="match status" value="1"/>
</dbReference>
<dbReference type="AlphaFoldDB" id="A0A843W1F8"/>
<dbReference type="Proteomes" id="UP000652761">
    <property type="component" value="Unassembled WGS sequence"/>
</dbReference>
<feature type="domain" description="RRM" evidence="4">
    <location>
        <begin position="446"/>
        <end position="528"/>
    </location>
</feature>
<feature type="compositionally biased region" description="Low complexity" evidence="3">
    <location>
        <begin position="37"/>
        <end position="90"/>
    </location>
</feature>
<dbReference type="Gene3D" id="3.30.70.330">
    <property type="match status" value="2"/>
</dbReference>
<dbReference type="PROSITE" id="PS50102">
    <property type="entry name" value="RRM"/>
    <property type="match status" value="2"/>
</dbReference>
<accession>A0A843W1F8</accession>
<evidence type="ECO:0000256" key="2">
    <source>
        <dbReference type="PROSITE-ProRule" id="PRU00176"/>
    </source>
</evidence>
<evidence type="ECO:0000256" key="1">
    <source>
        <dbReference type="ARBA" id="ARBA00022884"/>
    </source>
</evidence>
<dbReference type="Pfam" id="PF00076">
    <property type="entry name" value="RRM_1"/>
    <property type="match status" value="2"/>
</dbReference>
<feature type="domain" description="RRM" evidence="4">
    <location>
        <begin position="323"/>
        <end position="433"/>
    </location>
</feature>
<dbReference type="InterPro" id="IPR012677">
    <property type="entry name" value="Nucleotide-bd_a/b_plait_sf"/>
</dbReference>
<proteinExistence type="predicted"/>
<dbReference type="SUPFAM" id="SSF54928">
    <property type="entry name" value="RNA-binding domain, RBD"/>
    <property type="match status" value="1"/>
</dbReference>
<evidence type="ECO:0000313" key="5">
    <source>
        <dbReference type="EMBL" id="MQL98163.1"/>
    </source>
</evidence>
<feature type="compositionally biased region" description="Acidic residues" evidence="3">
    <location>
        <begin position="272"/>
        <end position="299"/>
    </location>
</feature>
<dbReference type="OrthoDB" id="3800936at2759"/>
<dbReference type="InterPro" id="IPR035979">
    <property type="entry name" value="RBD_domain_sf"/>
</dbReference>
<dbReference type="GO" id="GO:0003723">
    <property type="term" value="F:RNA binding"/>
    <property type="evidence" value="ECO:0007669"/>
    <property type="project" value="UniProtKB-UniRule"/>
</dbReference>
<feature type="compositionally biased region" description="Low complexity" evidence="3">
    <location>
        <begin position="98"/>
        <end position="107"/>
    </location>
</feature>
<reference evidence="5" key="1">
    <citation type="submission" date="2017-07" db="EMBL/GenBank/DDBJ databases">
        <title>Taro Niue Genome Assembly and Annotation.</title>
        <authorList>
            <person name="Atibalentja N."/>
            <person name="Keating K."/>
            <person name="Fields C.J."/>
        </authorList>
    </citation>
    <scope>NUCLEOTIDE SEQUENCE</scope>
    <source>
        <strain evidence="5">Niue_2</strain>
        <tissue evidence="5">Leaf</tissue>
    </source>
</reference>
<sequence>MRTPKSGGTKKTPPSKKDAAAAAAPAAAAASEEKTPETPAAATAKAAPKSGPGKRAAKGAGRQSTPRSTAAASAAPAPAPAATPIASPVVSTPPPDAVAPATPASSDPKVEQHVVEETTSSPADTKGASIAKPSEKKVAAKTKSPLTSSTEAAVIKEPTEEPEEAKNQLGPKSDDPGADADPVKSDALGKPSVRKRGEEENKPVTLNTEGKVQKQDAPENEAVQSGIKKEVESTSVLGTESGVDEPFMKKEGEPSQKAMAMEGEGRVMEEHGEQEDFETGNEDMMGEEREDEEGVDEEEAGLKEEEQIEMSDIIKERKKKKEQEIFVGGLDRDATEEDVKKVFDKFANKEQASKAISELKNPIIKRRLKEYGVEGLENITLVEDTQNEGLSRGFAFVEFSCHEYAMNAYKRLQRPDVVFGHAEWSAKVAFAEPLREPDAEVMAQVKSVFVDGMPPYWDEDRVKEHFKGYGEIERVVLARNMPTAKRKDFGFVNFTTHEAAVACAEAANNTELGDGKSKMKARARLANPLPKTQAVKGGIRGGFRIGHTGVGFFPRFGKLIEREEDLVEGGFLLLVQVLMVLGGFIFVDVVEVEDFLSRSTLKAPVLTSVVGGLLEFEGDYEDHSGALMREWVMNFRQGLTLADSYYYGDMGHGMKRPYSMMEHDSSYLEPGSRVRPRYDFPDPLSGGAHYRDPTGTAGGLYSHDYYGSDYEGSGYSSLYRGEGSGGGYYY</sequence>
<evidence type="ECO:0000256" key="3">
    <source>
        <dbReference type="SAM" id="MobiDB-lite"/>
    </source>
</evidence>
<feature type="region of interest" description="Disordered" evidence="3">
    <location>
        <begin position="1"/>
        <end position="300"/>
    </location>
</feature>
<evidence type="ECO:0000313" key="6">
    <source>
        <dbReference type="Proteomes" id="UP000652761"/>
    </source>
</evidence>
<dbReference type="SMART" id="SM00360">
    <property type="entry name" value="RRM"/>
    <property type="match status" value="2"/>
</dbReference>
<dbReference type="EMBL" id="NMUH01002150">
    <property type="protein sequence ID" value="MQL98163.1"/>
    <property type="molecule type" value="Genomic_DNA"/>
</dbReference>
<gene>
    <name evidence="5" type="ORF">Taro_030862</name>
</gene>
<name>A0A843W1F8_COLES</name>
<organism evidence="5 6">
    <name type="scientific">Colocasia esculenta</name>
    <name type="common">Wild taro</name>
    <name type="synonym">Arum esculentum</name>
    <dbReference type="NCBI Taxonomy" id="4460"/>
    <lineage>
        <taxon>Eukaryota</taxon>
        <taxon>Viridiplantae</taxon>
        <taxon>Streptophyta</taxon>
        <taxon>Embryophyta</taxon>
        <taxon>Tracheophyta</taxon>
        <taxon>Spermatophyta</taxon>
        <taxon>Magnoliopsida</taxon>
        <taxon>Liliopsida</taxon>
        <taxon>Araceae</taxon>
        <taxon>Aroideae</taxon>
        <taxon>Colocasieae</taxon>
        <taxon>Colocasia</taxon>
    </lineage>
</organism>
<protein>
    <recommendedName>
        <fullName evidence="4">RRM domain-containing protein</fullName>
    </recommendedName>
</protein>
<dbReference type="InterPro" id="IPR000504">
    <property type="entry name" value="RRM_dom"/>
</dbReference>
<dbReference type="CDD" id="cd00590">
    <property type="entry name" value="RRM_SF"/>
    <property type="match status" value="2"/>
</dbReference>
<evidence type="ECO:0000259" key="4">
    <source>
        <dbReference type="PROSITE" id="PS50102"/>
    </source>
</evidence>